<protein>
    <submittedName>
        <fullName evidence="3">PA-phosphatase</fullName>
    </submittedName>
</protein>
<dbReference type="PANTHER" id="PTHR14969:SF13">
    <property type="entry name" value="AT30094P"/>
    <property type="match status" value="1"/>
</dbReference>
<dbReference type="InterPro" id="IPR000326">
    <property type="entry name" value="PAP2/HPO"/>
</dbReference>
<dbReference type="AlphaFoldDB" id="A0A1S1RJZ4"/>
<name>A0A1S1RJZ4_9ACTN</name>
<feature type="transmembrane region" description="Helical" evidence="1">
    <location>
        <begin position="195"/>
        <end position="213"/>
    </location>
</feature>
<evidence type="ECO:0000259" key="2">
    <source>
        <dbReference type="SMART" id="SM00014"/>
    </source>
</evidence>
<evidence type="ECO:0000313" key="4">
    <source>
        <dbReference type="Proteomes" id="UP000179769"/>
    </source>
</evidence>
<dbReference type="InterPro" id="IPR036938">
    <property type="entry name" value="PAP2/HPO_sf"/>
</dbReference>
<dbReference type="EMBL" id="MAXA01000014">
    <property type="protein sequence ID" value="OHV45104.1"/>
    <property type="molecule type" value="Genomic_DNA"/>
</dbReference>
<dbReference type="Proteomes" id="UP000179769">
    <property type="component" value="Unassembled WGS sequence"/>
</dbReference>
<gene>
    <name evidence="3" type="ORF">BBK14_10150</name>
</gene>
<feature type="transmembrane region" description="Helical" evidence="1">
    <location>
        <begin position="120"/>
        <end position="144"/>
    </location>
</feature>
<keyword evidence="1" id="KW-1133">Transmembrane helix</keyword>
<dbReference type="Gene3D" id="1.20.144.10">
    <property type="entry name" value="Phosphatidic acid phosphatase type 2/haloperoxidase"/>
    <property type="match status" value="1"/>
</dbReference>
<feature type="transmembrane region" description="Helical" evidence="1">
    <location>
        <begin position="164"/>
        <end position="183"/>
    </location>
</feature>
<feature type="transmembrane region" description="Helical" evidence="1">
    <location>
        <begin position="88"/>
        <end position="113"/>
    </location>
</feature>
<dbReference type="SMART" id="SM00014">
    <property type="entry name" value="acidPPc"/>
    <property type="match status" value="1"/>
</dbReference>
<reference evidence="4" key="1">
    <citation type="submission" date="2016-07" db="EMBL/GenBank/DDBJ databases">
        <title>Frankia sp. NRRL B-16219 Genome sequencing.</title>
        <authorList>
            <person name="Ghodhbane-Gtari F."/>
            <person name="Swanson E."/>
            <person name="Gueddou A."/>
            <person name="Louati M."/>
            <person name="Nouioui I."/>
            <person name="Hezbri K."/>
            <person name="Abebe-Akele F."/>
            <person name="Simpson S."/>
            <person name="Morris K."/>
            <person name="Thomas K."/>
            <person name="Gtari M."/>
            <person name="Tisa L.S."/>
        </authorList>
    </citation>
    <scope>NUCLEOTIDE SEQUENCE [LARGE SCALE GENOMIC DNA]</scope>
    <source>
        <strain evidence="4">NRRL B-16219</strain>
    </source>
</reference>
<evidence type="ECO:0000256" key="1">
    <source>
        <dbReference type="SAM" id="Phobius"/>
    </source>
</evidence>
<organism evidence="3 4">
    <name type="scientific">Parafrankia soli</name>
    <dbReference type="NCBI Taxonomy" id="2599596"/>
    <lineage>
        <taxon>Bacteria</taxon>
        <taxon>Bacillati</taxon>
        <taxon>Actinomycetota</taxon>
        <taxon>Actinomycetes</taxon>
        <taxon>Frankiales</taxon>
        <taxon>Frankiaceae</taxon>
        <taxon>Parafrankia</taxon>
    </lineage>
</organism>
<dbReference type="Pfam" id="PF01569">
    <property type="entry name" value="PAP2"/>
    <property type="match status" value="1"/>
</dbReference>
<keyword evidence="1" id="KW-0472">Membrane</keyword>
<feature type="domain" description="Phosphatidic acid phosphatase type 2/haloperoxidase" evidence="2">
    <location>
        <begin position="124"/>
        <end position="236"/>
    </location>
</feature>
<dbReference type="PANTHER" id="PTHR14969">
    <property type="entry name" value="SPHINGOSINE-1-PHOSPHATE PHOSPHOHYDROLASE"/>
    <property type="match status" value="1"/>
</dbReference>
<dbReference type="CDD" id="cd03392">
    <property type="entry name" value="PAP2_like_2"/>
    <property type="match status" value="1"/>
</dbReference>
<keyword evidence="1" id="KW-0812">Transmembrane</keyword>
<dbReference type="OrthoDB" id="5289372at2"/>
<feature type="transmembrane region" description="Helical" evidence="1">
    <location>
        <begin position="42"/>
        <end position="61"/>
    </location>
</feature>
<comment type="caution">
    <text evidence="3">The sequence shown here is derived from an EMBL/GenBank/DDBJ whole genome shotgun (WGS) entry which is preliminary data.</text>
</comment>
<proteinExistence type="predicted"/>
<evidence type="ECO:0000313" key="3">
    <source>
        <dbReference type="EMBL" id="OHV45104.1"/>
    </source>
</evidence>
<accession>A0A1S1RJZ4</accession>
<dbReference type="SUPFAM" id="SSF48317">
    <property type="entry name" value="Acid phosphatase/Vanadium-dependent haloperoxidase"/>
    <property type="match status" value="1"/>
</dbReference>
<sequence length="257" mass="27330">MCRRRLLLADMRRPGGQPVRSTSDRVVGLPGSERARTETIRYTVAGAAGVLLTVLLGAVVLRSGTPFGFDAGWHRWVLAHRDPGLSDVAVAVTDTGVGACAYCLAAVAGALAVSRWRRWWLGAVAGVVALLLGQLLRTSLAVIVGRARPPVVHWITYPSGFAFPSGHTTTSALVAAGLAAVLYRRARRRSTRVAAVAVPGIWAFTVGLSRIYLGVHWPTDVFAGWLLATVLAVVCLPSLGALLAWIGRDQPDRPDPC</sequence>
<keyword evidence="4" id="KW-1185">Reference proteome</keyword>
<feature type="transmembrane region" description="Helical" evidence="1">
    <location>
        <begin position="225"/>
        <end position="246"/>
    </location>
</feature>